<protein>
    <submittedName>
        <fullName evidence="1">Uncharacterized protein</fullName>
    </submittedName>
</protein>
<name>A0AAN8XIB1_HALRR</name>
<sequence length="59" mass="6505">SVHLHRSVVSEISLNQLELFKTPISKVLEDLGHPPPHKTRRIGGNAPPIPKEIYKANGS</sequence>
<dbReference type="EMBL" id="JAXCGZ010001994">
    <property type="protein sequence ID" value="KAK7084736.1"/>
    <property type="molecule type" value="Genomic_DNA"/>
</dbReference>
<proteinExistence type="predicted"/>
<dbReference type="Proteomes" id="UP001381693">
    <property type="component" value="Unassembled WGS sequence"/>
</dbReference>
<comment type="caution">
    <text evidence="1">The sequence shown here is derived from an EMBL/GenBank/DDBJ whole genome shotgun (WGS) entry which is preliminary data.</text>
</comment>
<dbReference type="AlphaFoldDB" id="A0AAN8XIB1"/>
<evidence type="ECO:0000313" key="1">
    <source>
        <dbReference type="EMBL" id="KAK7084736.1"/>
    </source>
</evidence>
<feature type="non-terminal residue" evidence="1">
    <location>
        <position position="1"/>
    </location>
</feature>
<reference evidence="1 2" key="1">
    <citation type="submission" date="2023-11" db="EMBL/GenBank/DDBJ databases">
        <title>Halocaridina rubra genome assembly.</title>
        <authorList>
            <person name="Smith C."/>
        </authorList>
    </citation>
    <scope>NUCLEOTIDE SEQUENCE [LARGE SCALE GENOMIC DNA]</scope>
    <source>
        <strain evidence="1">EP-1</strain>
        <tissue evidence="1">Whole</tissue>
    </source>
</reference>
<evidence type="ECO:0000313" key="2">
    <source>
        <dbReference type="Proteomes" id="UP001381693"/>
    </source>
</evidence>
<accession>A0AAN8XIB1</accession>
<gene>
    <name evidence="1" type="ORF">SK128_011409</name>
</gene>
<organism evidence="1 2">
    <name type="scientific">Halocaridina rubra</name>
    <name type="common">Hawaiian red shrimp</name>
    <dbReference type="NCBI Taxonomy" id="373956"/>
    <lineage>
        <taxon>Eukaryota</taxon>
        <taxon>Metazoa</taxon>
        <taxon>Ecdysozoa</taxon>
        <taxon>Arthropoda</taxon>
        <taxon>Crustacea</taxon>
        <taxon>Multicrustacea</taxon>
        <taxon>Malacostraca</taxon>
        <taxon>Eumalacostraca</taxon>
        <taxon>Eucarida</taxon>
        <taxon>Decapoda</taxon>
        <taxon>Pleocyemata</taxon>
        <taxon>Caridea</taxon>
        <taxon>Atyoidea</taxon>
        <taxon>Atyidae</taxon>
        <taxon>Halocaridina</taxon>
    </lineage>
</organism>
<keyword evidence="2" id="KW-1185">Reference proteome</keyword>